<dbReference type="OrthoDB" id="9815750at2"/>
<dbReference type="PRINTS" id="PR00344">
    <property type="entry name" value="BCTRLSENSOR"/>
</dbReference>
<dbReference type="SUPFAM" id="SSF47384">
    <property type="entry name" value="Homodimeric domain of signal transducing histidine kinase"/>
    <property type="match status" value="1"/>
</dbReference>
<dbReference type="EMBL" id="CP036278">
    <property type="protein sequence ID" value="QDU55701.1"/>
    <property type="molecule type" value="Genomic_DNA"/>
</dbReference>
<dbReference type="Gene3D" id="3.30.565.10">
    <property type="entry name" value="Histidine kinase-like ATPase, C-terminal domain"/>
    <property type="match status" value="1"/>
</dbReference>
<dbReference type="AlphaFoldDB" id="A0A518ALV8"/>
<dbReference type="PANTHER" id="PTHR43547">
    <property type="entry name" value="TWO-COMPONENT HISTIDINE KINASE"/>
    <property type="match status" value="1"/>
</dbReference>
<dbReference type="InterPro" id="IPR036890">
    <property type="entry name" value="HATPase_C_sf"/>
</dbReference>
<evidence type="ECO:0000313" key="8">
    <source>
        <dbReference type="Proteomes" id="UP000315750"/>
    </source>
</evidence>
<evidence type="ECO:0000256" key="1">
    <source>
        <dbReference type="ARBA" id="ARBA00000085"/>
    </source>
</evidence>
<dbReference type="Pfam" id="PF02518">
    <property type="entry name" value="HATPase_c"/>
    <property type="match status" value="1"/>
</dbReference>
<evidence type="ECO:0000256" key="2">
    <source>
        <dbReference type="ARBA" id="ARBA00012438"/>
    </source>
</evidence>
<dbReference type="RefSeq" id="WP_145246524.1">
    <property type="nucleotide sequence ID" value="NZ_CP036278.1"/>
</dbReference>
<accession>A0A518ALV8</accession>
<keyword evidence="5" id="KW-0472">Membrane</keyword>
<gene>
    <name evidence="7" type="primary">zraS_4</name>
    <name evidence="7" type="ORF">Pan181_18950</name>
</gene>
<organism evidence="7 8">
    <name type="scientific">Aeoliella mucimassa</name>
    <dbReference type="NCBI Taxonomy" id="2527972"/>
    <lineage>
        <taxon>Bacteria</taxon>
        <taxon>Pseudomonadati</taxon>
        <taxon>Planctomycetota</taxon>
        <taxon>Planctomycetia</taxon>
        <taxon>Pirellulales</taxon>
        <taxon>Lacipirellulaceae</taxon>
        <taxon>Aeoliella</taxon>
    </lineage>
</organism>
<dbReference type="Proteomes" id="UP000315750">
    <property type="component" value="Chromosome"/>
</dbReference>
<evidence type="ECO:0000256" key="3">
    <source>
        <dbReference type="ARBA" id="ARBA00022553"/>
    </source>
</evidence>
<dbReference type="Gene3D" id="1.10.287.130">
    <property type="match status" value="1"/>
</dbReference>
<dbReference type="InterPro" id="IPR003661">
    <property type="entry name" value="HisK_dim/P_dom"/>
</dbReference>
<keyword evidence="7" id="KW-0808">Transferase</keyword>
<dbReference type="EC" id="2.7.13.3" evidence="2"/>
<feature type="transmembrane region" description="Helical" evidence="5">
    <location>
        <begin position="181"/>
        <end position="201"/>
    </location>
</feature>
<dbReference type="InterPro" id="IPR005467">
    <property type="entry name" value="His_kinase_dom"/>
</dbReference>
<dbReference type="SMART" id="SM00388">
    <property type="entry name" value="HisKA"/>
    <property type="match status" value="1"/>
</dbReference>
<evidence type="ECO:0000259" key="6">
    <source>
        <dbReference type="PROSITE" id="PS50109"/>
    </source>
</evidence>
<dbReference type="SMART" id="SM00387">
    <property type="entry name" value="HATPase_c"/>
    <property type="match status" value="1"/>
</dbReference>
<dbReference type="SUPFAM" id="SSF55874">
    <property type="entry name" value="ATPase domain of HSP90 chaperone/DNA topoisomerase II/histidine kinase"/>
    <property type="match status" value="1"/>
</dbReference>
<reference evidence="7 8" key="1">
    <citation type="submission" date="2019-02" db="EMBL/GenBank/DDBJ databases">
        <title>Deep-cultivation of Planctomycetes and their phenomic and genomic characterization uncovers novel biology.</title>
        <authorList>
            <person name="Wiegand S."/>
            <person name="Jogler M."/>
            <person name="Boedeker C."/>
            <person name="Pinto D."/>
            <person name="Vollmers J."/>
            <person name="Rivas-Marin E."/>
            <person name="Kohn T."/>
            <person name="Peeters S.H."/>
            <person name="Heuer A."/>
            <person name="Rast P."/>
            <person name="Oberbeckmann S."/>
            <person name="Bunk B."/>
            <person name="Jeske O."/>
            <person name="Meyerdierks A."/>
            <person name="Storesund J.E."/>
            <person name="Kallscheuer N."/>
            <person name="Luecker S."/>
            <person name="Lage O.M."/>
            <person name="Pohl T."/>
            <person name="Merkel B.J."/>
            <person name="Hornburger P."/>
            <person name="Mueller R.-W."/>
            <person name="Bruemmer F."/>
            <person name="Labrenz M."/>
            <person name="Spormann A.M."/>
            <person name="Op den Camp H."/>
            <person name="Overmann J."/>
            <person name="Amann R."/>
            <person name="Jetten M.S.M."/>
            <person name="Mascher T."/>
            <person name="Medema M.H."/>
            <person name="Devos D.P."/>
            <person name="Kaster A.-K."/>
            <person name="Ovreas L."/>
            <person name="Rohde M."/>
            <person name="Galperin M.Y."/>
            <person name="Jogler C."/>
        </authorList>
    </citation>
    <scope>NUCLEOTIDE SEQUENCE [LARGE SCALE GENOMIC DNA]</scope>
    <source>
        <strain evidence="7 8">Pan181</strain>
    </source>
</reference>
<proteinExistence type="predicted"/>
<keyword evidence="8" id="KW-1185">Reference proteome</keyword>
<evidence type="ECO:0000313" key="7">
    <source>
        <dbReference type="EMBL" id="QDU55701.1"/>
    </source>
</evidence>
<evidence type="ECO:0000256" key="5">
    <source>
        <dbReference type="SAM" id="Phobius"/>
    </source>
</evidence>
<dbReference type="InterPro" id="IPR004358">
    <property type="entry name" value="Sig_transdc_His_kin-like_C"/>
</dbReference>
<sequence length="441" mass="47657">MLKTTRKAAVLLVLAVVWGGIAAWQHHEFGHERERIQGDLIRQSEMLRQALLGGARAHRRLGRVIEEQIQAIMDEITGKSGILAVRIRDDDGWFSIDSGHTEWLASTDKSPTWLTQGLQTSERVTIQVLPRGQGQGGGGGGGPGWGHNLGEESHPLELQLTLLVDRTAADAAIQSAAHLRVIVVVASGVVLAALGLAWRALVKSMESQSQTVLLKAEKKRLEDLSQAASGLAHETRNPLGVIRAGLQTIIGNGSDGSMRDYRPRLRLMMEECDRVTSRINQFLAYARPQAAELKPVALVPLIEELQMLLQPDLEGADLELRLKVDSGCEVVQADGNLLRQILFNLLQNAIAFSPAGETVEVQVARSSGNAIRISVADVGPGVDDKLVESLFSPYSTTRQGGAGLGLAIVSRLSQEQGWTVQYQQRPEGGALFTIEGVRGAS</sequence>
<protein>
    <recommendedName>
        <fullName evidence="2">histidine kinase</fullName>
        <ecNumber evidence="2">2.7.13.3</ecNumber>
    </recommendedName>
</protein>
<dbReference type="InterPro" id="IPR003594">
    <property type="entry name" value="HATPase_dom"/>
</dbReference>
<evidence type="ECO:0000256" key="4">
    <source>
        <dbReference type="SAM" id="MobiDB-lite"/>
    </source>
</evidence>
<keyword evidence="5" id="KW-0812">Transmembrane</keyword>
<dbReference type="PROSITE" id="PS50109">
    <property type="entry name" value="HIS_KIN"/>
    <property type="match status" value="1"/>
</dbReference>
<comment type="catalytic activity">
    <reaction evidence="1">
        <text>ATP + protein L-histidine = ADP + protein N-phospho-L-histidine.</text>
        <dbReference type="EC" id="2.7.13.3"/>
    </reaction>
</comment>
<dbReference type="KEGG" id="amuc:Pan181_18950"/>
<feature type="domain" description="Histidine kinase" evidence="6">
    <location>
        <begin position="230"/>
        <end position="435"/>
    </location>
</feature>
<feature type="region of interest" description="Disordered" evidence="4">
    <location>
        <begin position="131"/>
        <end position="150"/>
    </location>
</feature>
<feature type="compositionally biased region" description="Gly residues" evidence="4">
    <location>
        <begin position="133"/>
        <end position="147"/>
    </location>
</feature>
<name>A0A518ALV8_9BACT</name>
<dbReference type="GO" id="GO:0000155">
    <property type="term" value="F:phosphorelay sensor kinase activity"/>
    <property type="evidence" value="ECO:0007669"/>
    <property type="project" value="InterPro"/>
</dbReference>
<dbReference type="InterPro" id="IPR036097">
    <property type="entry name" value="HisK_dim/P_sf"/>
</dbReference>
<keyword evidence="3" id="KW-0597">Phosphoprotein</keyword>
<keyword evidence="5" id="KW-1133">Transmembrane helix</keyword>
<dbReference type="Pfam" id="PF00512">
    <property type="entry name" value="HisKA"/>
    <property type="match status" value="1"/>
</dbReference>
<dbReference type="CDD" id="cd00082">
    <property type="entry name" value="HisKA"/>
    <property type="match status" value="1"/>
</dbReference>
<dbReference type="PANTHER" id="PTHR43547:SF2">
    <property type="entry name" value="HYBRID SIGNAL TRANSDUCTION HISTIDINE KINASE C"/>
    <property type="match status" value="1"/>
</dbReference>